<accession>A0A9W4SE49</accession>
<organism evidence="1 2">
    <name type="scientific">Funneliformis geosporum</name>
    <dbReference type="NCBI Taxonomy" id="1117311"/>
    <lineage>
        <taxon>Eukaryota</taxon>
        <taxon>Fungi</taxon>
        <taxon>Fungi incertae sedis</taxon>
        <taxon>Mucoromycota</taxon>
        <taxon>Glomeromycotina</taxon>
        <taxon>Glomeromycetes</taxon>
        <taxon>Glomerales</taxon>
        <taxon>Glomeraceae</taxon>
        <taxon>Funneliformis</taxon>
    </lineage>
</organism>
<dbReference type="EMBL" id="CAMKVN010000268">
    <property type="protein sequence ID" value="CAI2166027.1"/>
    <property type="molecule type" value="Genomic_DNA"/>
</dbReference>
<dbReference type="AlphaFoldDB" id="A0A9W4SE49"/>
<protein>
    <submittedName>
        <fullName evidence="1">14328_t:CDS:1</fullName>
    </submittedName>
</protein>
<proteinExistence type="predicted"/>
<comment type="caution">
    <text evidence="1">The sequence shown here is derived from an EMBL/GenBank/DDBJ whole genome shotgun (WGS) entry which is preliminary data.</text>
</comment>
<dbReference type="Proteomes" id="UP001153678">
    <property type="component" value="Unassembled WGS sequence"/>
</dbReference>
<reference evidence="1" key="1">
    <citation type="submission" date="2022-08" db="EMBL/GenBank/DDBJ databases">
        <authorList>
            <person name="Kallberg Y."/>
            <person name="Tangrot J."/>
            <person name="Rosling A."/>
        </authorList>
    </citation>
    <scope>NUCLEOTIDE SEQUENCE</scope>
    <source>
        <strain evidence="1">Wild A</strain>
    </source>
</reference>
<evidence type="ECO:0000313" key="1">
    <source>
        <dbReference type="EMBL" id="CAI2166027.1"/>
    </source>
</evidence>
<keyword evidence="2" id="KW-1185">Reference proteome</keyword>
<sequence length="87" mass="10095">MRQFALSFWRSLNGSKFAFIATPAINNKRLISTHLMPTIPFKREIKVKEIGVCGHKYVFARTTETTNTTTAAFIWRSHPFEFIFTPQ</sequence>
<evidence type="ECO:0000313" key="2">
    <source>
        <dbReference type="Proteomes" id="UP001153678"/>
    </source>
</evidence>
<gene>
    <name evidence="1" type="ORF">FWILDA_LOCUS2365</name>
</gene>
<name>A0A9W4SE49_9GLOM</name>